<dbReference type="AlphaFoldDB" id="A0AAD7IRV9"/>
<sequence length="112" mass="12243">MALSTPTLHHTAPLAIDTSTTAVQSAVHRPEAVSISTASPAGLPSARIVVFKQLDPPRRRLLHRLHLVQLSARLSVPVPFSSPTLDGHTYTTHLKSLKLQRECPSALYRVPR</sequence>
<evidence type="ECO:0000313" key="2">
    <source>
        <dbReference type="Proteomes" id="UP001215598"/>
    </source>
</evidence>
<dbReference type="InterPro" id="IPR012349">
    <property type="entry name" value="Split_barrel_FMN-bd"/>
</dbReference>
<dbReference type="EMBL" id="JARKIB010000076">
    <property type="protein sequence ID" value="KAJ7747530.1"/>
    <property type="molecule type" value="Genomic_DNA"/>
</dbReference>
<proteinExistence type="predicted"/>
<dbReference type="Gene3D" id="2.30.110.10">
    <property type="entry name" value="Electron Transport, Fmn-binding Protein, Chain A"/>
    <property type="match status" value="1"/>
</dbReference>
<evidence type="ECO:0000313" key="1">
    <source>
        <dbReference type="EMBL" id="KAJ7747530.1"/>
    </source>
</evidence>
<name>A0AAD7IRV9_9AGAR</name>
<dbReference type="Proteomes" id="UP001215598">
    <property type="component" value="Unassembled WGS sequence"/>
</dbReference>
<dbReference type="SUPFAM" id="SSF50475">
    <property type="entry name" value="FMN-binding split barrel"/>
    <property type="match status" value="1"/>
</dbReference>
<accession>A0AAD7IRV9</accession>
<protein>
    <submittedName>
        <fullName evidence="1">Uncharacterized protein</fullName>
    </submittedName>
</protein>
<keyword evidence="2" id="KW-1185">Reference proteome</keyword>
<organism evidence="1 2">
    <name type="scientific">Mycena metata</name>
    <dbReference type="NCBI Taxonomy" id="1033252"/>
    <lineage>
        <taxon>Eukaryota</taxon>
        <taxon>Fungi</taxon>
        <taxon>Dikarya</taxon>
        <taxon>Basidiomycota</taxon>
        <taxon>Agaricomycotina</taxon>
        <taxon>Agaricomycetes</taxon>
        <taxon>Agaricomycetidae</taxon>
        <taxon>Agaricales</taxon>
        <taxon>Marasmiineae</taxon>
        <taxon>Mycenaceae</taxon>
        <taxon>Mycena</taxon>
    </lineage>
</organism>
<reference evidence="1" key="1">
    <citation type="submission" date="2023-03" db="EMBL/GenBank/DDBJ databases">
        <title>Massive genome expansion in bonnet fungi (Mycena s.s.) driven by repeated elements and novel gene families across ecological guilds.</title>
        <authorList>
            <consortium name="Lawrence Berkeley National Laboratory"/>
            <person name="Harder C.B."/>
            <person name="Miyauchi S."/>
            <person name="Viragh M."/>
            <person name="Kuo A."/>
            <person name="Thoen E."/>
            <person name="Andreopoulos B."/>
            <person name="Lu D."/>
            <person name="Skrede I."/>
            <person name="Drula E."/>
            <person name="Henrissat B."/>
            <person name="Morin E."/>
            <person name="Kohler A."/>
            <person name="Barry K."/>
            <person name="LaButti K."/>
            <person name="Morin E."/>
            <person name="Salamov A."/>
            <person name="Lipzen A."/>
            <person name="Mereny Z."/>
            <person name="Hegedus B."/>
            <person name="Baldrian P."/>
            <person name="Stursova M."/>
            <person name="Weitz H."/>
            <person name="Taylor A."/>
            <person name="Grigoriev I.V."/>
            <person name="Nagy L.G."/>
            <person name="Martin F."/>
            <person name="Kauserud H."/>
        </authorList>
    </citation>
    <scope>NUCLEOTIDE SEQUENCE</scope>
    <source>
        <strain evidence="1">CBHHK182m</strain>
    </source>
</reference>
<gene>
    <name evidence="1" type="ORF">B0H16DRAFT_1725953</name>
</gene>
<comment type="caution">
    <text evidence="1">The sequence shown here is derived from an EMBL/GenBank/DDBJ whole genome shotgun (WGS) entry which is preliminary data.</text>
</comment>